<dbReference type="GO" id="GO:0003796">
    <property type="term" value="F:lysozyme activity"/>
    <property type="evidence" value="ECO:0007669"/>
    <property type="project" value="UniProtKB-EC"/>
</dbReference>
<name>A0A926E2X9_9FIRM</name>
<dbReference type="InterPro" id="IPR017853">
    <property type="entry name" value="GH"/>
</dbReference>
<gene>
    <name evidence="5" type="ORF">H8710_01610</name>
</gene>
<protein>
    <recommendedName>
        <fullName evidence="4">Lysozyme</fullName>
        <ecNumber evidence="4">3.2.1.17</ecNumber>
    </recommendedName>
</protein>
<dbReference type="PANTHER" id="PTHR34135:SF2">
    <property type="entry name" value="LYSOZYME"/>
    <property type="match status" value="1"/>
</dbReference>
<evidence type="ECO:0000256" key="4">
    <source>
        <dbReference type="RuleBase" id="RU361176"/>
    </source>
</evidence>
<evidence type="ECO:0000256" key="1">
    <source>
        <dbReference type="ARBA" id="ARBA00010646"/>
    </source>
</evidence>
<dbReference type="AlphaFoldDB" id="A0A926E2X9"/>
<dbReference type="PANTHER" id="PTHR34135">
    <property type="entry name" value="LYSOZYME"/>
    <property type="match status" value="1"/>
</dbReference>
<comment type="similarity">
    <text evidence="1 4">Belongs to the glycosyl hydrolase 25 family.</text>
</comment>
<dbReference type="Gene3D" id="3.20.20.80">
    <property type="entry name" value="Glycosidases"/>
    <property type="match status" value="1"/>
</dbReference>
<dbReference type="SUPFAM" id="SSF51445">
    <property type="entry name" value="(Trans)glycosidases"/>
    <property type="match status" value="1"/>
</dbReference>
<dbReference type="GO" id="GO:0016052">
    <property type="term" value="P:carbohydrate catabolic process"/>
    <property type="evidence" value="ECO:0007669"/>
    <property type="project" value="TreeGrafter"/>
</dbReference>
<dbReference type="Pfam" id="PF01183">
    <property type="entry name" value="Glyco_hydro_25"/>
    <property type="match status" value="1"/>
</dbReference>
<comment type="catalytic activity">
    <reaction evidence="4">
        <text>Hydrolysis of (1-&gt;4)-beta-linkages between N-acetylmuramic acid and N-acetyl-D-glucosamine residues in a peptidoglycan and between N-acetyl-D-glucosamine residues in chitodextrins.</text>
        <dbReference type="EC" id="3.2.1.17"/>
    </reaction>
</comment>
<dbReference type="SMART" id="SM00641">
    <property type="entry name" value="Glyco_25"/>
    <property type="match status" value="1"/>
</dbReference>
<keyword evidence="6" id="KW-1185">Reference proteome</keyword>
<dbReference type="Proteomes" id="UP000610760">
    <property type="component" value="Unassembled WGS sequence"/>
</dbReference>
<evidence type="ECO:0000256" key="2">
    <source>
        <dbReference type="ARBA" id="ARBA00022801"/>
    </source>
</evidence>
<proteinExistence type="inferred from homology"/>
<dbReference type="EMBL" id="JACRSV010000001">
    <property type="protein sequence ID" value="MBC8558758.1"/>
    <property type="molecule type" value="Genomic_DNA"/>
</dbReference>
<dbReference type="GO" id="GO:0016998">
    <property type="term" value="P:cell wall macromolecule catabolic process"/>
    <property type="evidence" value="ECO:0007669"/>
    <property type="project" value="InterPro"/>
</dbReference>
<comment type="caution">
    <text evidence="5">The sequence shown here is derived from an EMBL/GenBank/DDBJ whole genome shotgun (WGS) entry which is preliminary data.</text>
</comment>
<dbReference type="InterPro" id="IPR002053">
    <property type="entry name" value="Glyco_hydro_25"/>
</dbReference>
<keyword evidence="2 4" id="KW-0378">Hydrolase</keyword>
<accession>A0A926E2X9</accession>
<dbReference type="InterPro" id="IPR008270">
    <property type="entry name" value="Glyco_hydro_25_AS"/>
</dbReference>
<keyword evidence="3 4" id="KW-0326">Glycosidase</keyword>
<dbReference type="InterPro" id="IPR018077">
    <property type="entry name" value="Glyco_hydro_fam25_subgr"/>
</dbReference>
<evidence type="ECO:0000313" key="6">
    <source>
        <dbReference type="Proteomes" id="UP000610760"/>
    </source>
</evidence>
<dbReference type="GO" id="GO:0009253">
    <property type="term" value="P:peptidoglycan catabolic process"/>
    <property type="evidence" value="ECO:0007669"/>
    <property type="project" value="InterPro"/>
</dbReference>
<evidence type="ECO:0000256" key="3">
    <source>
        <dbReference type="ARBA" id="ARBA00023295"/>
    </source>
</evidence>
<reference evidence="5" key="1">
    <citation type="submission" date="2020-08" db="EMBL/GenBank/DDBJ databases">
        <title>Genome public.</title>
        <authorList>
            <person name="Liu C."/>
            <person name="Sun Q."/>
        </authorList>
    </citation>
    <scope>NUCLEOTIDE SEQUENCE</scope>
    <source>
        <strain evidence="5">NSJ-33</strain>
    </source>
</reference>
<dbReference type="PROSITE" id="PS51904">
    <property type="entry name" value="GLYCOSYL_HYDROL_F25_2"/>
    <property type="match status" value="1"/>
</dbReference>
<evidence type="ECO:0000313" key="5">
    <source>
        <dbReference type="EMBL" id="MBC8558758.1"/>
    </source>
</evidence>
<sequence length="246" mass="28060">MKKRVWIPAALLLCLLAGGVEIFLLHRGILHFNNPSKIQFPVQGVDVSAHQGNIDWEALKGQGVDFAYLKATEGSSFQDRQFAFNWENAQKAGILTGAYHFFSFDSEGKTQAENFIAAVPKTTGTLPPVVDIEFYGDREQNRPSKEETAGILDVLLDELEAYYGMKPVLYATMKSYREYLDSGYEEYPIWIRDVFSCPNLPGGREWAFWQYSSRHRMKGYYGREPFIDRNVFNGALEELKQMCIAP</sequence>
<dbReference type="EC" id="3.2.1.17" evidence="4"/>
<dbReference type="PROSITE" id="PS00953">
    <property type="entry name" value="GLYCOSYL_HYDROL_F25_1"/>
    <property type="match status" value="1"/>
</dbReference>
<dbReference type="RefSeq" id="WP_249293642.1">
    <property type="nucleotide sequence ID" value="NZ_JACRSV010000001.1"/>
</dbReference>
<organism evidence="5 6">
    <name type="scientific">Fumia xinanensis</name>
    <dbReference type="NCBI Taxonomy" id="2763659"/>
    <lineage>
        <taxon>Bacteria</taxon>
        <taxon>Bacillati</taxon>
        <taxon>Bacillota</taxon>
        <taxon>Clostridia</taxon>
        <taxon>Eubacteriales</taxon>
        <taxon>Oscillospiraceae</taxon>
        <taxon>Fumia</taxon>
    </lineage>
</organism>